<feature type="chain" id="PRO_5040393292" evidence="1">
    <location>
        <begin position="22"/>
        <end position="114"/>
    </location>
</feature>
<sequence length="114" mass="12588">MFKAIIAFISIATGLIATSHADTYNCQFVNSLWTNVGNVYRCEVQSVVSSTTNDTGTNDTFVGTHLAGYINNNVADFTIRFKPLPYFPRGMNRTFVNLRSIAIISTGLKEILSE</sequence>
<dbReference type="Proteomes" id="UP001153620">
    <property type="component" value="Chromosome 4"/>
</dbReference>
<name>A0A9N9S715_9DIPT</name>
<keyword evidence="3" id="KW-1185">Reference proteome</keyword>
<evidence type="ECO:0000313" key="3">
    <source>
        <dbReference type="Proteomes" id="UP001153620"/>
    </source>
</evidence>
<reference evidence="2" key="1">
    <citation type="submission" date="2022-01" db="EMBL/GenBank/DDBJ databases">
        <authorList>
            <person name="King R."/>
        </authorList>
    </citation>
    <scope>NUCLEOTIDE SEQUENCE</scope>
</reference>
<gene>
    <name evidence="2" type="ORF">CHIRRI_LOCUS13329</name>
</gene>
<accession>A0A9N9S715</accession>
<evidence type="ECO:0000313" key="2">
    <source>
        <dbReference type="EMBL" id="CAG9810516.1"/>
    </source>
</evidence>
<dbReference type="AlphaFoldDB" id="A0A9N9S715"/>
<keyword evidence="1" id="KW-0732">Signal</keyword>
<evidence type="ECO:0000256" key="1">
    <source>
        <dbReference type="SAM" id="SignalP"/>
    </source>
</evidence>
<protein>
    <submittedName>
        <fullName evidence="2">Uncharacterized protein</fullName>
    </submittedName>
</protein>
<proteinExistence type="predicted"/>
<reference evidence="2" key="2">
    <citation type="submission" date="2022-10" db="EMBL/GenBank/DDBJ databases">
        <authorList>
            <consortium name="ENA_rothamsted_submissions"/>
            <consortium name="culmorum"/>
            <person name="King R."/>
        </authorList>
    </citation>
    <scope>NUCLEOTIDE SEQUENCE</scope>
</reference>
<dbReference type="EMBL" id="OU895880">
    <property type="protein sequence ID" value="CAG9810516.1"/>
    <property type="molecule type" value="Genomic_DNA"/>
</dbReference>
<organism evidence="2 3">
    <name type="scientific">Chironomus riparius</name>
    <dbReference type="NCBI Taxonomy" id="315576"/>
    <lineage>
        <taxon>Eukaryota</taxon>
        <taxon>Metazoa</taxon>
        <taxon>Ecdysozoa</taxon>
        <taxon>Arthropoda</taxon>
        <taxon>Hexapoda</taxon>
        <taxon>Insecta</taxon>
        <taxon>Pterygota</taxon>
        <taxon>Neoptera</taxon>
        <taxon>Endopterygota</taxon>
        <taxon>Diptera</taxon>
        <taxon>Nematocera</taxon>
        <taxon>Chironomoidea</taxon>
        <taxon>Chironomidae</taxon>
        <taxon>Chironominae</taxon>
        <taxon>Chironomus</taxon>
    </lineage>
</organism>
<feature type="signal peptide" evidence="1">
    <location>
        <begin position="1"/>
        <end position="21"/>
    </location>
</feature>